<dbReference type="PANTHER" id="PTHR21479">
    <property type="match status" value="1"/>
</dbReference>
<accession>A0A8S1EZN2</accession>
<comment type="caution">
    <text evidence="2">The sequence shown here is derived from an EMBL/GenBank/DDBJ whole genome shotgun (WGS) entry which is preliminary data.</text>
</comment>
<dbReference type="Proteomes" id="UP000494206">
    <property type="component" value="Unassembled WGS sequence"/>
</dbReference>
<name>A0A8S1EZN2_9PELO</name>
<reference evidence="2 3" key="1">
    <citation type="submission" date="2020-04" db="EMBL/GenBank/DDBJ databases">
        <authorList>
            <person name="Laetsch R D."/>
            <person name="Stevens L."/>
            <person name="Kumar S."/>
            <person name="Blaxter L. M."/>
        </authorList>
    </citation>
    <scope>NUCLEOTIDE SEQUENCE [LARGE SCALE GENOMIC DNA]</scope>
</reference>
<feature type="chain" id="PRO_5035753110" description="Galectin" evidence="1">
    <location>
        <begin position="17"/>
        <end position="158"/>
    </location>
</feature>
<evidence type="ECO:0000313" key="2">
    <source>
        <dbReference type="EMBL" id="CAB3405575.1"/>
    </source>
</evidence>
<keyword evidence="3" id="KW-1185">Reference proteome</keyword>
<keyword evidence="1" id="KW-0732">Signal</keyword>
<gene>
    <name evidence="2" type="ORF">CBOVIS_LOCUS7757</name>
</gene>
<feature type="signal peptide" evidence="1">
    <location>
        <begin position="1"/>
        <end position="16"/>
    </location>
</feature>
<dbReference type="EMBL" id="CADEPM010000004">
    <property type="protein sequence ID" value="CAB3405575.1"/>
    <property type="molecule type" value="Genomic_DNA"/>
</dbReference>
<protein>
    <recommendedName>
        <fullName evidence="4">Galectin</fullName>
    </recommendedName>
</protein>
<evidence type="ECO:0000256" key="1">
    <source>
        <dbReference type="SAM" id="SignalP"/>
    </source>
</evidence>
<dbReference type="AlphaFoldDB" id="A0A8S1EZN2"/>
<evidence type="ECO:0000313" key="3">
    <source>
        <dbReference type="Proteomes" id="UP000494206"/>
    </source>
</evidence>
<dbReference type="PANTHER" id="PTHR21479:SF8">
    <property type="entry name" value="ML DOMAIN-CONTAINING PROTEIN-RELATED"/>
    <property type="match status" value="1"/>
</dbReference>
<dbReference type="InterPro" id="IPR038479">
    <property type="entry name" value="Transthyretin-like_sf"/>
</dbReference>
<dbReference type="Gene3D" id="2.60.40.3330">
    <property type="match status" value="1"/>
</dbReference>
<proteinExistence type="predicted"/>
<sequence>MLFLFLLAIFFNITNSSKYTDEFIFDVELTCNLRNRAFWTFSVQFFDRDSFLNPDDSVGPEIHHAHRPGTAKFRITGSQTEDEFFNYNYEIYAKIFHDCTESHQSVQLIINITPLCQHYRDCHYKLQANLENSWGIVGRRIFLNMTDDNDYRKYVHCI</sequence>
<evidence type="ECO:0008006" key="4">
    <source>
        <dbReference type="Google" id="ProtNLM"/>
    </source>
</evidence>
<organism evidence="2 3">
    <name type="scientific">Caenorhabditis bovis</name>
    <dbReference type="NCBI Taxonomy" id="2654633"/>
    <lineage>
        <taxon>Eukaryota</taxon>
        <taxon>Metazoa</taxon>
        <taxon>Ecdysozoa</taxon>
        <taxon>Nematoda</taxon>
        <taxon>Chromadorea</taxon>
        <taxon>Rhabditida</taxon>
        <taxon>Rhabditina</taxon>
        <taxon>Rhabditomorpha</taxon>
        <taxon>Rhabditoidea</taxon>
        <taxon>Rhabditidae</taxon>
        <taxon>Peloderinae</taxon>
        <taxon>Caenorhabditis</taxon>
    </lineage>
</organism>